<proteinExistence type="predicted"/>
<dbReference type="Proteomes" id="UP000234681">
    <property type="component" value="Chromosome 15"/>
</dbReference>
<reference evidence="1 2" key="1">
    <citation type="submission" date="2005-07" db="EMBL/GenBank/DDBJ databases">
        <authorList>
            <person name="Mural R.J."/>
            <person name="Li P.W."/>
            <person name="Adams M.D."/>
            <person name="Amanatides P.G."/>
            <person name="Baden-Tillson H."/>
            <person name="Barnstead M."/>
            <person name="Chin S.H."/>
            <person name="Dew I."/>
            <person name="Evans C.A."/>
            <person name="Ferriera S."/>
            <person name="Flanigan M."/>
            <person name="Fosler C."/>
            <person name="Glodek A."/>
            <person name="Gu Z."/>
            <person name="Holt R.A."/>
            <person name="Jennings D."/>
            <person name="Kraft C.L."/>
            <person name="Lu F."/>
            <person name="Nguyen T."/>
            <person name="Nusskern D.R."/>
            <person name="Pfannkoch C.M."/>
            <person name="Sitter C."/>
            <person name="Sutton G.G."/>
            <person name="Venter J.C."/>
            <person name="Wang Z."/>
            <person name="Woodage T."/>
            <person name="Zheng X.H."/>
            <person name="Zhong F."/>
        </authorList>
    </citation>
    <scope>NUCLEOTIDE SEQUENCE [LARGE SCALE GENOMIC DNA]</scope>
    <source>
        <strain>BN</strain>
        <strain evidence="2">Sprague-Dawley</strain>
    </source>
</reference>
<organism evidence="1 2">
    <name type="scientific">Rattus norvegicus</name>
    <name type="common">Rat</name>
    <dbReference type="NCBI Taxonomy" id="10116"/>
    <lineage>
        <taxon>Eukaryota</taxon>
        <taxon>Metazoa</taxon>
        <taxon>Chordata</taxon>
        <taxon>Craniata</taxon>
        <taxon>Vertebrata</taxon>
        <taxon>Euteleostomi</taxon>
        <taxon>Mammalia</taxon>
        <taxon>Eutheria</taxon>
        <taxon>Euarchontoglires</taxon>
        <taxon>Glires</taxon>
        <taxon>Rodentia</taxon>
        <taxon>Myomorpha</taxon>
        <taxon>Muroidea</taxon>
        <taxon>Muridae</taxon>
        <taxon>Murinae</taxon>
        <taxon>Rattus</taxon>
    </lineage>
</organism>
<name>A6HU68_RAT</name>
<accession>A6HU68</accession>
<evidence type="ECO:0000313" key="2">
    <source>
        <dbReference type="Proteomes" id="UP000234681"/>
    </source>
</evidence>
<protein>
    <submittedName>
        <fullName evidence="1">RCG37130</fullName>
    </submittedName>
</protein>
<sequence>MLSSSLPLSCVPNPHLLLKFILESRALQPRTCKPTTSASRVAVITGICHHTRLTRIYNLVCHGYPFVKVK</sequence>
<gene>
    <name evidence="1" type="ORF">rCG_37130</name>
</gene>
<feature type="non-terminal residue" evidence="1">
    <location>
        <position position="70"/>
    </location>
</feature>
<dbReference type="EMBL" id="CH473951">
    <property type="protein sequence ID" value="EDM02431.1"/>
    <property type="molecule type" value="Genomic_DNA"/>
</dbReference>
<dbReference type="AlphaFoldDB" id="A6HU68"/>
<evidence type="ECO:0000313" key="1">
    <source>
        <dbReference type="EMBL" id="EDM02431.1"/>
    </source>
</evidence>